<evidence type="ECO:0000256" key="2">
    <source>
        <dbReference type="ARBA" id="ARBA00004245"/>
    </source>
</evidence>
<evidence type="ECO:0000256" key="1">
    <source>
        <dbReference type="ARBA" id="ARBA00004138"/>
    </source>
</evidence>
<dbReference type="KEGG" id="nss:113416757"/>
<evidence type="ECO:0000313" key="14">
    <source>
        <dbReference type="Proteomes" id="UP000504612"/>
    </source>
</evidence>
<protein>
    <submittedName>
        <fullName evidence="15">Kinesin-like protein KIF27</fullName>
    </submittedName>
</protein>
<evidence type="ECO:0000256" key="7">
    <source>
        <dbReference type="ARBA" id="ARBA00023069"/>
    </source>
</evidence>
<organism evidence="14 15">
    <name type="scientific">Notechis scutatus</name>
    <name type="common">mainland tiger snake</name>
    <dbReference type="NCBI Taxonomy" id="8663"/>
    <lineage>
        <taxon>Eukaryota</taxon>
        <taxon>Metazoa</taxon>
        <taxon>Chordata</taxon>
        <taxon>Craniata</taxon>
        <taxon>Vertebrata</taxon>
        <taxon>Euteleostomi</taxon>
        <taxon>Lepidosauria</taxon>
        <taxon>Squamata</taxon>
        <taxon>Bifurcata</taxon>
        <taxon>Unidentata</taxon>
        <taxon>Episquamata</taxon>
        <taxon>Toxicofera</taxon>
        <taxon>Serpentes</taxon>
        <taxon>Colubroidea</taxon>
        <taxon>Elapidae</taxon>
        <taxon>Hydrophiinae</taxon>
        <taxon>Notechis</taxon>
    </lineage>
</organism>
<dbReference type="PRINTS" id="PR00380">
    <property type="entry name" value="KINESINHEAVY"/>
</dbReference>
<gene>
    <name evidence="15" type="primary">KIF27</name>
</gene>
<feature type="coiled-coil region" evidence="12">
    <location>
        <begin position="500"/>
        <end position="541"/>
    </location>
</feature>
<evidence type="ECO:0000256" key="6">
    <source>
        <dbReference type="ARBA" id="ARBA00023054"/>
    </source>
</evidence>
<dbReference type="InterPro" id="IPR036961">
    <property type="entry name" value="Kinesin_motor_dom_sf"/>
</dbReference>
<dbReference type="Pfam" id="PF25764">
    <property type="entry name" value="KIF21A_4th"/>
    <property type="match status" value="1"/>
</dbReference>
<dbReference type="GO" id="GO:0051231">
    <property type="term" value="P:spindle elongation"/>
    <property type="evidence" value="ECO:0007669"/>
    <property type="project" value="TreeGrafter"/>
</dbReference>
<evidence type="ECO:0000256" key="5">
    <source>
        <dbReference type="ARBA" id="ARBA00022840"/>
    </source>
</evidence>
<dbReference type="Gene3D" id="3.40.850.10">
    <property type="entry name" value="Kinesin motor domain"/>
    <property type="match status" value="1"/>
</dbReference>
<evidence type="ECO:0000256" key="12">
    <source>
        <dbReference type="SAM" id="Coils"/>
    </source>
</evidence>
<evidence type="ECO:0000256" key="4">
    <source>
        <dbReference type="ARBA" id="ARBA00022741"/>
    </source>
</evidence>
<keyword evidence="9" id="KW-0206">Cytoskeleton</keyword>
<proteinExistence type="inferred from homology"/>
<keyword evidence="5 11" id="KW-0067">ATP-binding</keyword>
<comment type="subcellular location">
    <subcellularLocation>
        <location evidence="1">Cell projection</location>
        <location evidence="1">Cilium</location>
    </subcellularLocation>
    <subcellularLocation>
        <location evidence="2">Cytoplasm</location>
        <location evidence="2">Cytoskeleton</location>
    </subcellularLocation>
</comment>
<evidence type="ECO:0000256" key="3">
    <source>
        <dbReference type="ARBA" id="ARBA00022490"/>
    </source>
</evidence>
<dbReference type="InterPro" id="IPR027417">
    <property type="entry name" value="P-loop_NTPase"/>
</dbReference>
<dbReference type="GO" id="GO:0003777">
    <property type="term" value="F:microtubule motor activity"/>
    <property type="evidence" value="ECO:0007669"/>
    <property type="project" value="InterPro"/>
</dbReference>
<dbReference type="PANTHER" id="PTHR47969:SF30">
    <property type="entry name" value="KINESIN FAMILY MEMBER 27"/>
    <property type="match status" value="1"/>
</dbReference>
<dbReference type="GO" id="GO:0005524">
    <property type="term" value="F:ATP binding"/>
    <property type="evidence" value="ECO:0007669"/>
    <property type="project" value="UniProtKB-UniRule"/>
</dbReference>
<keyword evidence="8 11" id="KW-0505">Motor protein</keyword>
<evidence type="ECO:0000256" key="10">
    <source>
        <dbReference type="ARBA" id="ARBA00023273"/>
    </source>
</evidence>
<keyword evidence="14" id="KW-1185">Reference proteome</keyword>
<feature type="coiled-coil region" evidence="12">
    <location>
        <begin position="848"/>
        <end position="967"/>
    </location>
</feature>
<keyword evidence="10" id="KW-0966">Cell projection</keyword>
<evidence type="ECO:0000256" key="8">
    <source>
        <dbReference type="ARBA" id="ARBA00023175"/>
    </source>
</evidence>
<evidence type="ECO:0000256" key="9">
    <source>
        <dbReference type="ARBA" id="ARBA00023212"/>
    </source>
</evidence>
<comment type="similarity">
    <text evidence="11">Belongs to the TRAFAC class myosin-kinesin ATPase superfamily. Kinesin family.</text>
</comment>
<dbReference type="GO" id="GO:0007052">
    <property type="term" value="P:mitotic spindle organization"/>
    <property type="evidence" value="ECO:0007669"/>
    <property type="project" value="TreeGrafter"/>
</dbReference>
<name>A0A6J1UIB0_9SAUR</name>
<accession>A0A6J1UIB0</accession>
<dbReference type="GeneID" id="113416757"/>
<keyword evidence="6 12" id="KW-0175">Coiled coil</keyword>
<dbReference type="InterPro" id="IPR019821">
    <property type="entry name" value="Kinesin_motor_CS"/>
</dbReference>
<feature type="coiled-coil region" evidence="12">
    <location>
        <begin position="1204"/>
        <end position="1238"/>
    </location>
</feature>
<reference evidence="15" key="1">
    <citation type="submission" date="2025-08" db="UniProtKB">
        <authorList>
            <consortium name="RefSeq"/>
        </authorList>
    </citation>
    <scope>IDENTIFICATION</scope>
</reference>
<keyword evidence="4 11" id="KW-0547">Nucleotide-binding</keyword>
<keyword evidence="7" id="KW-0969">Cilium</keyword>
<dbReference type="PANTHER" id="PTHR47969">
    <property type="entry name" value="CHROMOSOME-ASSOCIATED KINESIN KIF4A-RELATED"/>
    <property type="match status" value="1"/>
</dbReference>
<sequence length="1396" mass="159663">MEEIPVKVAVRIRPLLSKEILHNHQVCVRLISNTQQIIIGKDRVFTFDFVFGKHSTQDEVYTTCIKPLVASLIEGYNATVFAYGQTGSGKTYTIGGGHIASVAEEERGIIPRAIQEIFQIISENHNTDFAVKVSYIEVYKEELRDLLELETSMKDLHIREDEKGNTVIVGAKDCQVESTEEVMSLLETGNAARHTGTTQMNEHSSRSHAVFTISVCQQQQPLQKDKEGAQNSPKNSGQQIASKFHFVDLAGSERVTKTGNTGERFKESIQINSGLLALGNVISALGDPKRKNVHIPYRDAKITRILKDSLGGNAKTVMITCISPSSSDFDESLNSIKYANRAKNIRNKPIVNYNPDWDRIDEMELAIKLLREALQNQQTNGQSSGSQGSQDLCQDKNRIRCLEQQLAQFQIESFNLRNCIEEAYLFLVDLKNIANLSKNHLEKLQEWIHVAQELRREASIPQVNSGTVADQEGPYHITILQLKRELKKYQQALATDAEVFSEKELEIKILQDQIQKLIQENREYLESLKEAQDTNRLQNEKMVEQRLIINQLNDKLEKMAKAPASNGASGDGPAAVISAKRPYSVPLTKSLMQMNNIPLRLDSRKVHTSPPMYSLSKVIAGFQTRNQIMMEHIEEQDEVLHYCFSDHSDDDDDDENSAKAGRKFRFRRSLNRTWTRKQASSNYITEGKDVQQHASSEIGNLSSTEAVTDKEGVDIEFIKKSQIINVQKLKNSELKLIAAKQKMNELTLNIRMKEELIKELVKTGNDARSVSQQYSLKITQLEHEAEQAKIDLAETQKQLQELENKELRDIAEKARLQKEFRKKMDTAKLKVQVIQKKQQETKNLASLSTQNEKRISELEQNINHMKNQQAQLQKKLQEENEKKKILETGIQHGQLKIKKLQQKTEQQEKILKLKDEEIAAFKKRNSTGAPQQLQKLEEKKKCLDEELEKILHQHQELAALEEDLKRREAIILKKETLMQEKSHLEIKKLRSSQALNEDSLKLSSRLSMLDQELCDKNKQLQRSATDEQGRIFEEVQALQKERDQLLKRRNSVDEKLKNGRVLSAEEEHALFQLEEGIETLEAAIAYKNESIQNHQNSIRVSSQIVTHSEASVMGKLVSLSATELRAILFKYFNKVVRLRESEHKLQVQSEELRMRAMEQETITRELELAIEHLMLQCDRRLTLLQKEHEQKIQLILLHCKDQEGENIAETIKAYEVKLQQLERDLFFYKKTSRELKKKLKDVGEATHHSKQSKCYASNDGMINQEETSISLEEHGQRPQTVGKLKEINCIVGDIGTQQTSPETLEEEVAEPVLSTYNNRVEPTGKVQHFTKSHSQPFTHSQIGNPVTQFQGITPVKFSRKELRHIPVSEVLSRRATINSIAADSIEMCRKSHDHTM</sequence>
<dbReference type="Proteomes" id="UP000504612">
    <property type="component" value="Unplaced"/>
</dbReference>
<evidence type="ECO:0000256" key="11">
    <source>
        <dbReference type="PROSITE-ProRule" id="PRU00283"/>
    </source>
</evidence>
<evidence type="ECO:0000313" key="15">
    <source>
        <dbReference type="RefSeq" id="XP_026530606.1"/>
    </source>
</evidence>
<dbReference type="InterPro" id="IPR001752">
    <property type="entry name" value="Kinesin_motor_dom"/>
</dbReference>
<dbReference type="InterPro" id="IPR027640">
    <property type="entry name" value="Kinesin-like_fam"/>
</dbReference>
<dbReference type="SMART" id="SM00129">
    <property type="entry name" value="KISc"/>
    <property type="match status" value="1"/>
</dbReference>
<dbReference type="Pfam" id="PF00225">
    <property type="entry name" value="Kinesin"/>
    <property type="match status" value="1"/>
</dbReference>
<dbReference type="CDD" id="cd01372">
    <property type="entry name" value="KISc_KIF4"/>
    <property type="match status" value="1"/>
</dbReference>
<dbReference type="GO" id="GO:0005875">
    <property type="term" value="C:microtubule associated complex"/>
    <property type="evidence" value="ECO:0007669"/>
    <property type="project" value="TreeGrafter"/>
</dbReference>
<dbReference type="GO" id="GO:0008017">
    <property type="term" value="F:microtubule binding"/>
    <property type="evidence" value="ECO:0007669"/>
    <property type="project" value="InterPro"/>
</dbReference>
<dbReference type="GO" id="GO:0005929">
    <property type="term" value="C:cilium"/>
    <property type="evidence" value="ECO:0007669"/>
    <property type="project" value="UniProtKB-SubCell"/>
</dbReference>
<dbReference type="FunFam" id="3.40.850.10:FF:000025">
    <property type="entry name" value="kinesin-like protein KIF27 isoform X1"/>
    <property type="match status" value="1"/>
</dbReference>
<evidence type="ECO:0000259" key="13">
    <source>
        <dbReference type="PROSITE" id="PS50067"/>
    </source>
</evidence>
<feature type="coiled-coil region" evidence="12">
    <location>
        <begin position="729"/>
        <end position="819"/>
    </location>
</feature>
<dbReference type="SUPFAM" id="SSF52540">
    <property type="entry name" value="P-loop containing nucleoside triphosphate hydrolases"/>
    <property type="match status" value="1"/>
</dbReference>
<keyword evidence="3" id="KW-0963">Cytoplasm</keyword>
<dbReference type="PROSITE" id="PS50067">
    <property type="entry name" value="KINESIN_MOTOR_2"/>
    <property type="match status" value="1"/>
</dbReference>
<feature type="binding site" evidence="11">
    <location>
        <begin position="84"/>
        <end position="91"/>
    </location>
    <ligand>
        <name>ATP</name>
        <dbReference type="ChEBI" id="CHEBI:30616"/>
    </ligand>
</feature>
<dbReference type="CTD" id="55582"/>
<feature type="domain" description="Kinesin motor" evidence="13">
    <location>
        <begin position="5"/>
        <end position="345"/>
    </location>
</feature>
<dbReference type="GO" id="GO:0007018">
    <property type="term" value="P:microtubule-based movement"/>
    <property type="evidence" value="ECO:0007669"/>
    <property type="project" value="InterPro"/>
</dbReference>
<dbReference type="RefSeq" id="XP_026530606.1">
    <property type="nucleotide sequence ID" value="XM_026674821.1"/>
</dbReference>
<dbReference type="PROSITE" id="PS00411">
    <property type="entry name" value="KINESIN_MOTOR_1"/>
    <property type="match status" value="1"/>
</dbReference>